<dbReference type="InterPro" id="IPR001594">
    <property type="entry name" value="Palmitoyltrfase_DHHC"/>
</dbReference>
<comment type="catalytic activity">
    <reaction evidence="7">
        <text>L-cysteinyl-[protein] + hexadecanoyl-CoA = S-hexadecanoyl-L-cysteinyl-[protein] + CoA</text>
        <dbReference type="Rhea" id="RHEA:36683"/>
        <dbReference type="Rhea" id="RHEA-COMP:10131"/>
        <dbReference type="Rhea" id="RHEA-COMP:11032"/>
        <dbReference type="ChEBI" id="CHEBI:29950"/>
        <dbReference type="ChEBI" id="CHEBI:57287"/>
        <dbReference type="ChEBI" id="CHEBI:57379"/>
        <dbReference type="ChEBI" id="CHEBI:74151"/>
        <dbReference type="EC" id="2.3.1.225"/>
    </reaction>
</comment>
<reference evidence="9" key="1">
    <citation type="submission" date="2022-08" db="EMBL/GenBank/DDBJ databases">
        <title>Novel sulfate-reducing endosymbionts in the free-living metamonad Anaeramoeba.</title>
        <authorList>
            <person name="Jerlstrom-Hultqvist J."/>
            <person name="Cepicka I."/>
            <person name="Gallot-Lavallee L."/>
            <person name="Salas-Leiva D."/>
            <person name="Curtis B.A."/>
            <person name="Zahonova K."/>
            <person name="Pipaliya S."/>
            <person name="Dacks J."/>
            <person name="Roger A.J."/>
        </authorList>
    </citation>
    <scope>NUCLEOTIDE SEQUENCE</scope>
    <source>
        <strain evidence="9">Schooner1</strain>
    </source>
</reference>
<evidence type="ECO:0000313" key="9">
    <source>
        <dbReference type="EMBL" id="KAJ6236299.1"/>
    </source>
</evidence>
<dbReference type="InterPro" id="IPR039859">
    <property type="entry name" value="PFA4/ZDH16/20/ERF2-like"/>
</dbReference>
<gene>
    <name evidence="9" type="ORF">M0813_28054</name>
</gene>
<evidence type="ECO:0000256" key="3">
    <source>
        <dbReference type="ARBA" id="ARBA00022692"/>
    </source>
</evidence>
<comment type="domain">
    <text evidence="7">The DHHC domain is required for palmitoyltransferase activity.</text>
</comment>
<evidence type="ECO:0000259" key="8">
    <source>
        <dbReference type="Pfam" id="PF01529"/>
    </source>
</evidence>
<comment type="subcellular location">
    <subcellularLocation>
        <location evidence="1">Membrane</location>
        <topology evidence="1">Multi-pass membrane protein</topology>
    </subcellularLocation>
</comment>
<feature type="transmembrane region" description="Helical" evidence="7">
    <location>
        <begin position="62"/>
        <end position="83"/>
    </location>
</feature>
<sequence length="253" mass="29367">MDNRFNQNSGFDSDSDDIEGFLARGHWLFRYLRYVPPLFILGIVVKLYPIVLHFLLIIDNNFLEYFSLFLFHLLLTMVLICFYQTAFSDPNGKSTTATTMNSSTTEYFCDLCNKTPPEGGFHCPICKKCVRKYILHCSLINNCVGWSNEKHFLLFLIYSWLLTVFCCLVDIFAVEFVLIERIAYLILGIAFLSAISVFKYQAIKRIITINPIYLKAKKKSLKSKICCVMGDNILLWFFPINNLKESRSMKEID</sequence>
<dbReference type="PROSITE" id="PS50216">
    <property type="entry name" value="DHHC"/>
    <property type="match status" value="1"/>
</dbReference>
<dbReference type="PANTHER" id="PTHR12246">
    <property type="entry name" value="PALMITOYLTRANSFERASE ZDHHC16"/>
    <property type="match status" value="1"/>
</dbReference>
<evidence type="ECO:0000256" key="7">
    <source>
        <dbReference type="RuleBase" id="RU079119"/>
    </source>
</evidence>
<comment type="caution">
    <text evidence="9">The sequence shown here is derived from an EMBL/GenBank/DDBJ whole genome shotgun (WGS) entry which is preliminary data.</text>
</comment>
<feature type="transmembrane region" description="Helical" evidence="7">
    <location>
        <begin position="152"/>
        <end position="176"/>
    </location>
</feature>
<dbReference type="EMBL" id="JAOAOG010000245">
    <property type="protein sequence ID" value="KAJ6236299.1"/>
    <property type="molecule type" value="Genomic_DNA"/>
</dbReference>
<keyword evidence="5 7" id="KW-0472">Membrane</keyword>
<evidence type="ECO:0000256" key="2">
    <source>
        <dbReference type="ARBA" id="ARBA00022679"/>
    </source>
</evidence>
<keyword evidence="4 7" id="KW-1133">Transmembrane helix</keyword>
<evidence type="ECO:0000256" key="5">
    <source>
        <dbReference type="ARBA" id="ARBA00023136"/>
    </source>
</evidence>
<accession>A0ABQ8XW56</accession>
<dbReference type="EC" id="2.3.1.225" evidence="7"/>
<keyword evidence="6 7" id="KW-0012">Acyltransferase</keyword>
<dbReference type="Proteomes" id="UP001150062">
    <property type="component" value="Unassembled WGS sequence"/>
</dbReference>
<protein>
    <recommendedName>
        <fullName evidence="7">Palmitoyltransferase</fullName>
        <ecNumber evidence="7">2.3.1.225</ecNumber>
    </recommendedName>
</protein>
<feature type="transmembrane region" description="Helical" evidence="7">
    <location>
        <begin position="34"/>
        <end position="56"/>
    </location>
</feature>
<evidence type="ECO:0000256" key="6">
    <source>
        <dbReference type="ARBA" id="ARBA00023315"/>
    </source>
</evidence>
<feature type="transmembrane region" description="Helical" evidence="7">
    <location>
        <begin position="182"/>
        <end position="200"/>
    </location>
</feature>
<evidence type="ECO:0000256" key="4">
    <source>
        <dbReference type="ARBA" id="ARBA00022989"/>
    </source>
</evidence>
<feature type="domain" description="Palmitoyltransferase DHHC" evidence="8">
    <location>
        <begin position="104"/>
        <end position="181"/>
    </location>
</feature>
<keyword evidence="3 7" id="KW-0812">Transmembrane</keyword>
<keyword evidence="2 7" id="KW-0808">Transferase</keyword>
<evidence type="ECO:0000313" key="10">
    <source>
        <dbReference type="Proteomes" id="UP001150062"/>
    </source>
</evidence>
<proteinExistence type="inferred from homology"/>
<organism evidence="9 10">
    <name type="scientific">Anaeramoeba flamelloides</name>
    <dbReference type="NCBI Taxonomy" id="1746091"/>
    <lineage>
        <taxon>Eukaryota</taxon>
        <taxon>Metamonada</taxon>
        <taxon>Anaeramoebidae</taxon>
        <taxon>Anaeramoeba</taxon>
    </lineage>
</organism>
<keyword evidence="10" id="KW-1185">Reference proteome</keyword>
<dbReference type="Pfam" id="PF01529">
    <property type="entry name" value="DHHC"/>
    <property type="match status" value="1"/>
</dbReference>
<name>A0ABQ8XW56_9EUKA</name>
<evidence type="ECO:0000256" key="1">
    <source>
        <dbReference type="ARBA" id="ARBA00004141"/>
    </source>
</evidence>
<comment type="similarity">
    <text evidence="7">Belongs to the DHHC palmitoyltransferase family.</text>
</comment>